<evidence type="ECO:0000256" key="1">
    <source>
        <dbReference type="ARBA" id="ARBA00004323"/>
    </source>
</evidence>
<evidence type="ECO:0000256" key="9">
    <source>
        <dbReference type="ARBA" id="ARBA00023136"/>
    </source>
</evidence>
<dbReference type="EC" id="2.4.1.-" evidence="11"/>
<dbReference type="RefSeq" id="XP_030850085.1">
    <property type="nucleotide sequence ID" value="XM_030994225.1"/>
</dbReference>
<name>A0A7M7PGS6_STRPU</name>
<sequence>MADVRKDRTIMWILTAAAIINVLIVSLLLTHSADVHQPQGREVQHKLIVYLNETDQKLLKLADMSKKEPISLLKKNRIEGLPSGCPDDIFIITLVISTPDDSTRRHAIRSSWATTGNDHVLTVFLMGEHPDSRDRDGILRLNNEFVKYKDILNNYKHESRKAGSSLMVLLGIQWILEHCQQVRYVLIVHDTMFVNYRRLMKVLEHRDIQDNDGKLLIDICFTQGRKKRDIFMIAFINSHPKNWGIRNAIRRTWGSDLSIGGELIRVFFILGKQTHSANRSYIMTEDAQHQDILQGNFIDSFANRTLKVIAGLKWILKNCDHAHYLYAGAEDTFVNFKSIVRYLIELRNKGDARERFYLGSRIYGNERLSVKREKRANTKKLLKVSSKQYSGRYYPTYCSGSGYILSSDMVPSMYRTALRTPLIGVADVFQGILAKRLDVEPVGHPGFKTWAGRVDACSLRSYDTLTVRGITKTPEQLFHVWETYTNKFVNCSNV</sequence>
<dbReference type="InterPro" id="IPR002659">
    <property type="entry name" value="Glyco_trans_31"/>
</dbReference>
<keyword evidence="6 11" id="KW-0735">Signal-anchor</keyword>
<keyword evidence="9 11" id="KW-0472">Membrane</keyword>
<keyword evidence="5 11" id="KW-0812">Transmembrane</keyword>
<evidence type="ECO:0000256" key="2">
    <source>
        <dbReference type="ARBA" id="ARBA00008661"/>
    </source>
</evidence>
<dbReference type="PANTHER" id="PTHR11214:SF376">
    <property type="entry name" value="HEXOSYLTRANSFERASE"/>
    <property type="match status" value="1"/>
</dbReference>
<dbReference type="EnsemblMetazoa" id="XM_030994225">
    <property type="protein sequence ID" value="XP_030850085"/>
    <property type="gene ID" value="LOC105441343"/>
</dbReference>
<evidence type="ECO:0000256" key="7">
    <source>
        <dbReference type="ARBA" id="ARBA00022989"/>
    </source>
</evidence>
<dbReference type="InParanoid" id="A0A7M7PGS6"/>
<keyword evidence="7 11" id="KW-1133">Transmembrane helix</keyword>
<dbReference type="Gene3D" id="3.90.550.50">
    <property type="match status" value="2"/>
</dbReference>
<proteinExistence type="inferred from homology"/>
<dbReference type="GeneID" id="105441343"/>
<dbReference type="OMA" id="RWAVKHC"/>
<evidence type="ECO:0000256" key="8">
    <source>
        <dbReference type="ARBA" id="ARBA00023034"/>
    </source>
</evidence>
<feature type="transmembrane region" description="Helical" evidence="11">
    <location>
        <begin position="12"/>
        <end position="29"/>
    </location>
</feature>
<keyword evidence="4" id="KW-0808">Transferase</keyword>
<keyword evidence="8 11" id="KW-0333">Golgi apparatus</keyword>
<evidence type="ECO:0000256" key="11">
    <source>
        <dbReference type="RuleBase" id="RU363063"/>
    </source>
</evidence>
<dbReference type="KEGG" id="spu:105441343"/>
<dbReference type="AlphaFoldDB" id="A0A7M7PGS6"/>
<evidence type="ECO:0000256" key="4">
    <source>
        <dbReference type="ARBA" id="ARBA00022679"/>
    </source>
</evidence>
<accession>A0A7M7PGS6</accession>
<keyword evidence="13" id="KW-1185">Reference proteome</keyword>
<dbReference type="Pfam" id="PF01762">
    <property type="entry name" value="Galactosyl_T"/>
    <property type="match status" value="2"/>
</dbReference>
<keyword evidence="3 11" id="KW-0328">Glycosyltransferase</keyword>
<comment type="similarity">
    <text evidence="2 11">Belongs to the glycosyltransferase 31 family.</text>
</comment>
<evidence type="ECO:0000256" key="6">
    <source>
        <dbReference type="ARBA" id="ARBA00022968"/>
    </source>
</evidence>
<reference evidence="13" key="1">
    <citation type="submission" date="2015-02" db="EMBL/GenBank/DDBJ databases">
        <title>Genome sequencing for Strongylocentrotus purpuratus.</title>
        <authorList>
            <person name="Murali S."/>
            <person name="Liu Y."/>
            <person name="Vee V."/>
            <person name="English A."/>
            <person name="Wang M."/>
            <person name="Skinner E."/>
            <person name="Han Y."/>
            <person name="Muzny D.M."/>
            <person name="Worley K.C."/>
            <person name="Gibbs R.A."/>
        </authorList>
    </citation>
    <scope>NUCLEOTIDE SEQUENCE</scope>
</reference>
<evidence type="ECO:0000256" key="5">
    <source>
        <dbReference type="ARBA" id="ARBA00022692"/>
    </source>
</evidence>
<reference evidence="12" key="2">
    <citation type="submission" date="2021-01" db="UniProtKB">
        <authorList>
            <consortium name="EnsemblMetazoa"/>
        </authorList>
    </citation>
    <scope>IDENTIFICATION</scope>
</reference>
<evidence type="ECO:0000256" key="3">
    <source>
        <dbReference type="ARBA" id="ARBA00022676"/>
    </source>
</evidence>
<evidence type="ECO:0000313" key="13">
    <source>
        <dbReference type="Proteomes" id="UP000007110"/>
    </source>
</evidence>
<dbReference type="GO" id="GO:0000139">
    <property type="term" value="C:Golgi membrane"/>
    <property type="evidence" value="ECO:0000318"/>
    <property type="project" value="GO_Central"/>
</dbReference>
<organism evidence="12 13">
    <name type="scientific">Strongylocentrotus purpuratus</name>
    <name type="common">Purple sea urchin</name>
    <dbReference type="NCBI Taxonomy" id="7668"/>
    <lineage>
        <taxon>Eukaryota</taxon>
        <taxon>Metazoa</taxon>
        <taxon>Echinodermata</taxon>
        <taxon>Eleutherozoa</taxon>
        <taxon>Echinozoa</taxon>
        <taxon>Echinoidea</taxon>
        <taxon>Euechinoidea</taxon>
        <taxon>Echinacea</taxon>
        <taxon>Camarodonta</taxon>
        <taxon>Echinidea</taxon>
        <taxon>Strongylocentrotidae</taxon>
        <taxon>Strongylocentrotus</taxon>
    </lineage>
</organism>
<dbReference type="OrthoDB" id="115198at2759"/>
<dbReference type="Proteomes" id="UP000007110">
    <property type="component" value="Unassembled WGS sequence"/>
</dbReference>
<evidence type="ECO:0000256" key="10">
    <source>
        <dbReference type="ARBA" id="ARBA00023180"/>
    </source>
</evidence>
<dbReference type="GO" id="GO:0016757">
    <property type="term" value="F:glycosyltransferase activity"/>
    <property type="evidence" value="ECO:0000318"/>
    <property type="project" value="GO_Central"/>
</dbReference>
<dbReference type="FunFam" id="3.90.550.50:FF:000001">
    <property type="entry name" value="Hexosyltransferase"/>
    <property type="match status" value="1"/>
</dbReference>
<dbReference type="PANTHER" id="PTHR11214">
    <property type="entry name" value="BETA-1,3-N-ACETYLGLUCOSAMINYLTRANSFERASE"/>
    <property type="match status" value="1"/>
</dbReference>
<comment type="subcellular location">
    <subcellularLocation>
        <location evidence="1 11">Golgi apparatus membrane</location>
        <topology evidence="1 11">Single-pass type II membrane protein</topology>
    </subcellularLocation>
</comment>
<evidence type="ECO:0000313" key="12">
    <source>
        <dbReference type="EnsemblMetazoa" id="XP_030850085"/>
    </source>
</evidence>
<keyword evidence="10" id="KW-0325">Glycoprotein</keyword>
<dbReference type="GO" id="GO:0016758">
    <property type="term" value="F:hexosyltransferase activity"/>
    <property type="evidence" value="ECO:0007669"/>
    <property type="project" value="InterPro"/>
</dbReference>
<protein>
    <recommendedName>
        <fullName evidence="11">Hexosyltransferase</fullName>
        <ecNumber evidence="11">2.4.1.-</ecNumber>
    </recommendedName>
</protein>
<dbReference type="GO" id="GO:0006493">
    <property type="term" value="P:protein O-linked glycosylation"/>
    <property type="evidence" value="ECO:0000318"/>
    <property type="project" value="GO_Central"/>
</dbReference>